<evidence type="ECO:0000256" key="1">
    <source>
        <dbReference type="SAM" id="Phobius"/>
    </source>
</evidence>
<proteinExistence type="predicted"/>
<evidence type="ECO:0000313" key="2">
    <source>
        <dbReference type="EMBL" id="AIG98586.1"/>
    </source>
</evidence>
<keyword evidence="1" id="KW-1133">Transmembrane helix</keyword>
<accession>A0A075WF36</accession>
<dbReference type="KEGG" id="afg:AFULGI_00018310"/>
<dbReference type="GeneID" id="24795325"/>
<protein>
    <submittedName>
        <fullName evidence="2">Uncharacterized protein</fullName>
    </submittedName>
</protein>
<dbReference type="EMBL" id="CP006577">
    <property type="protein sequence ID" value="AIG98586.1"/>
    <property type="molecule type" value="Genomic_DNA"/>
</dbReference>
<feature type="transmembrane region" description="Helical" evidence="1">
    <location>
        <begin position="5"/>
        <end position="21"/>
    </location>
</feature>
<reference evidence="2 3" key="1">
    <citation type="submission" date="2013-07" db="EMBL/GenBank/DDBJ databases">
        <title>Genome of Archaeoglobus fulgidus.</title>
        <authorList>
            <person name="Fiebig A."/>
            <person name="Birkeland N.-K."/>
        </authorList>
    </citation>
    <scope>NUCLEOTIDE SEQUENCE [LARGE SCALE GENOMIC DNA]</scope>
    <source>
        <strain evidence="2 3">DSM 8774</strain>
    </source>
</reference>
<feature type="transmembrane region" description="Helical" evidence="1">
    <location>
        <begin position="27"/>
        <end position="44"/>
    </location>
</feature>
<dbReference type="Proteomes" id="UP000028501">
    <property type="component" value="Chromosome"/>
</dbReference>
<keyword evidence="1" id="KW-0472">Membrane</keyword>
<keyword evidence="1" id="KW-0812">Transmembrane</keyword>
<evidence type="ECO:0000313" key="3">
    <source>
        <dbReference type="Proteomes" id="UP000028501"/>
    </source>
</evidence>
<name>A0A075WF36_ARCFL</name>
<feature type="transmembrane region" description="Helical" evidence="1">
    <location>
        <begin position="82"/>
        <end position="107"/>
    </location>
</feature>
<feature type="transmembrane region" description="Helical" evidence="1">
    <location>
        <begin position="181"/>
        <end position="198"/>
    </location>
</feature>
<feature type="transmembrane region" description="Helical" evidence="1">
    <location>
        <begin position="56"/>
        <end position="76"/>
    </location>
</feature>
<dbReference type="HOGENOM" id="CLU_1381328_0_0_2"/>
<feature type="transmembrane region" description="Helical" evidence="1">
    <location>
        <begin position="157"/>
        <end position="174"/>
    </location>
</feature>
<dbReference type="AlphaFoldDB" id="A0A075WF36"/>
<sequence length="201" mass="22259">MRDKLNLLIFFIAALLIALGLRFTPTISFAGLILLLAVVPALMLRFRDFFSREAVIAGIFVLGLALNAIISVALAYTKSMEFGMLLLSLLPLTLVLTANVFATSLVIRINASGKEVFAFYFWFLVSVGLTFLFLLPTGGNTEISPRGAGCFRFVELPILYIELALIPSAFCLVFKRFRTFLVFLPLPVVLGYAMEFTLTQL</sequence>
<dbReference type="RefSeq" id="WP_048095952.1">
    <property type="nucleotide sequence ID" value="NZ_CP006577.1"/>
</dbReference>
<gene>
    <name evidence="2" type="ORF">AFULGI_00018310</name>
</gene>
<organism evidence="2 3">
    <name type="scientific">Archaeoglobus fulgidus DSM 8774</name>
    <dbReference type="NCBI Taxonomy" id="1344584"/>
    <lineage>
        <taxon>Archaea</taxon>
        <taxon>Methanobacteriati</taxon>
        <taxon>Methanobacteriota</taxon>
        <taxon>Archaeoglobi</taxon>
        <taxon>Archaeoglobales</taxon>
        <taxon>Archaeoglobaceae</taxon>
        <taxon>Archaeoglobus</taxon>
    </lineage>
</organism>
<feature type="transmembrane region" description="Helical" evidence="1">
    <location>
        <begin position="119"/>
        <end position="137"/>
    </location>
</feature>